<dbReference type="AlphaFoldDB" id="J4V3B6"/>
<dbReference type="SUPFAM" id="SSF52540">
    <property type="entry name" value="P-loop containing nucleoside triphosphate hydrolases"/>
    <property type="match status" value="1"/>
</dbReference>
<evidence type="ECO:0008006" key="3">
    <source>
        <dbReference type="Google" id="ProtNLM"/>
    </source>
</evidence>
<evidence type="ECO:0000313" key="2">
    <source>
        <dbReference type="Proteomes" id="UP000010116"/>
    </source>
</evidence>
<dbReference type="Proteomes" id="UP000010116">
    <property type="component" value="Unassembled WGS sequence"/>
</dbReference>
<dbReference type="GO" id="GO:0016020">
    <property type="term" value="C:membrane"/>
    <property type="evidence" value="ECO:0007669"/>
    <property type="project" value="InterPro"/>
</dbReference>
<dbReference type="Gene3D" id="3.40.50.300">
    <property type="entry name" value="P-loop containing nucleotide triphosphate hydrolases"/>
    <property type="match status" value="1"/>
</dbReference>
<dbReference type="GO" id="GO:0008146">
    <property type="term" value="F:sulfotransferase activity"/>
    <property type="evidence" value="ECO:0007669"/>
    <property type="project" value="InterPro"/>
</dbReference>
<accession>J4V3B6</accession>
<dbReference type="Pfam" id="PF03567">
    <property type="entry name" value="Sulfotransfer_2"/>
    <property type="match status" value="1"/>
</dbReference>
<evidence type="ECO:0000313" key="1">
    <source>
        <dbReference type="EMBL" id="EJP73032.1"/>
    </source>
</evidence>
<dbReference type="EMBL" id="JH611185">
    <property type="protein sequence ID" value="EJP73032.1"/>
    <property type="molecule type" value="Genomic_DNA"/>
</dbReference>
<dbReference type="InterPro" id="IPR005331">
    <property type="entry name" value="Sulfotransferase"/>
</dbReference>
<reference evidence="1 2" key="1">
    <citation type="journal article" date="2012" name="ISME J.">
        <title>Genomic insights to SAR86, an abundant and uncultivated marine bacterial lineage.</title>
        <authorList>
            <person name="Dupont C.L."/>
            <person name="Rusch D.B."/>
            <person name="Yooseph S."/>
            <person name="Lombardo M.J."/>
            <person name="Richter R.A."/>
            <person name="Valas R."/>
            <person name="Novotny M."/>
            <person name="Yee-Greenbaum J."/>
            <person name="Selengut J.D."/>
            <person name="Haft D.H."/>
            <person name="Halpern A.L."/>
            <person name="Lasken R.S."/>
            <person name="Nealson K."/>
            <person name="Friedman R."/>
            <person name="Venter J.C."/>
        </authorList>
    </citation>
    <scope>NUCLEOTIDE SEQUENCE [LARGE SCALE GENOMIC DNA]</scope>
</reference>
<dbReference type="InterPro" id="IPR027417">
    <property type="entry name" value="P-loop_NTPase"/>
</dbReference>
<dbReference type="HOGENOM" id="CLU_094945_1_0_6"/>
<organism evidence="1 2">
    <name type="scientific">SAR86 cluster bacterium SAR86B</name>
    <dbReference type="NCBI Taxonomy" id="1123867"/>
    <lineage>
        <taxon>Bacteria</taxon>
        <taxon>Pseudomonadati</taxon>
        <taxon>Pseudomonadota</taxon>
        <taxon>Gammaproteobacteria</taxon>
        <taxon>SAR86 cluster</taxon>
    </lineage>
</organism>
<name>J4V3B6_9GAMM</name>
<gene>
    <name evidence="1" type="ORF">NT02SARS_0735</name>
</gene>
<sequence length="242" mass="28459">MIVLHKEKIIALKARKVGGTSFEIALSKYADEKSVITPIIDEDEKLRSQLNFKAPQNYQYTTEELRKLPLSIKIQMPFTKKKRLKFYNHMPAALVKKRLGESIWETYTKVAIIRNPFDYMVSSFFWELKTKKNKFNLNFEEYVLKKGKKLFANDKIYKINNENIINHMIRYDRLEQDMLCLEDMHQSLKGLTETFKNLSTKGGYRPKSATSQEMFANAPLALEYILKSCSENIKKYEFDVPN</sequence>
<proteinExistence type="predicted"/>
<protein>
    <recommendedName>
        <fullName evidence="3">Sulfotransferase family protein</fullName>
    </recommendedName>
</protein>